<organism evidence="3 4">
    <name type="scientific">Tahibacter aquaticus</name>
    <dbReference type="NCBI Taxonomy" id="520092"/>
    <lineage>
        <taxon>Bacteria</taxon>
        <taxon>Pseudomonadati</taxon>
        <taxon>Pseudomonadota</taxon>
        <taxon>Gammaproteobacteria</taxon>
        <taxon>Lysobacterales</taxon>
        <taxon>Rhodanobacteraceae</taxon>
        <taxon>Tahibacter</taxon>
    </lineage>
</organism>
<gene>
    <name evidence="3" type="ORF">DFR29_107236</name>
</gene>
<feature type="chain" id="PRO_5020213952" description="PsbP protein" evidence="2">
    <location>
        <begin position="21"/>
        <end position="172"/>
    </location>
</feature>
<feature type="region of interest" description="Disordered" evidence="1">
    <location>
        <begin position="91"/>
        <end position="114"/>
    </location>
</feature>
<dbReference type="Proteomes" id="UP000295293">
    <property type="component" value="Unassembled WGS sequence"/>
</dbReference>
<accession>A0A4R6YWL6</accession>
<evidence type="ECO:0000313" key="4">
    <source>
        <dbReference type="Proteomes" id="UP000295293"/>
    </source>
</evidence>
<evidence type="ECO:0000256" key="1">
    <source>
        <dbReference type="SAM" id="MobiDB-lite"/>
    </source>
</evidence>
<dbReference type="EMBL" id="SNZH01000007">
    <property type="protein sequence ID" value="TDR43223.1"/>
    <property type="molecule type" value="Genomic_DNA"/>
</dbReference>
<reference evidence="3 4" key="1">
    <citation type="submission" date="2019-03" db="EMBL/GenBank/DDBJ databases">
        <title>Genomic Encyclopedia of Type Strains, Phase IV (KMG-IV): sequencing the most valuable type-strain genomes for metagenomic binning, comparative biology and taxonomic classification.</title>
        <authorList>
            <person name="Goeker M."/>
        </authorList>
    </citation>
    <scope>NUCLEOTIDE SEQUENCE [LARGE SCALE GENOMIC DNA]</scope>
    <source>
        <strain evidence="3 4">DSM 21667</strain>
    </source>
</reference>
<keyword evidence="4" id="KW-1185">Reference proteome</keyword>
<evidence type="ECO:0008006" key="5">
    <source>
        <dbReference type="Google" id="ProtNLM"/>
    </source>
</evidence>
<name>A0A4R6YWL6_9GAMM</name>
<sequence>MFARPILALLTLFGAASAVAAADYSLNDGIVTFNAPDDWPVIMQMTEGSPQVVAFQVKDPADSGTDEASRVSVTTRKLDDAQAFQAFVSTSMEKARQTPGYESENGPDGSSSLRYSGLNAKTRYKYRESYFFQNGIGVQLRCAHPVLKNTSAAWLAAFDRGCEQVAASLQRK</sequence>
<dbReference type="OrthoDB" id="5958924at2"/>
<dbReference type="RefSeq" id="WP_133819128.1">
    <property type="nucleotide sequence ID" value="NZ_SNZH01000007.1"/>
</dbReference>
<evidence type="ECO:0000256" key="2">
    <source>
        <dbReference type="SAM" id="SignalP"/>
    </source>
</evidence>
<protein>
    <recommendedName>
        <fullName evidence="5">PsbP protein</fullName>
    </recommendedName>
</protein>
<comment type="caution">
    <text evidence="3">The sequence shown here is derived from an EMBL/GenBank/DDBJ whole genome shotgun (WGS) entry which is preliminary data.</text>
</comment>
<evidence type="ECO:0000313" key="3">
    <source>
        <dbReference type="EMBL" id="TDR43223.1"/>
    </source>
</evidence>
<dbReference type="AlphaFoldDB" id="A0A4R6YWL6"/>
<feature type="signal peptide" evidence="2">
    <location>
        <begin position="1"/>
        <end position="20"/>
    </location>
</feature>
<proteinExistence type="predicted"/>
<keyword evidence="2" id="KW-0732">Signal</keyword>